<evidence type="ECO:0000256" key="1">
    <source>
        <dbReference type="ARBA" id="ARBA00022741"/>
    </source>
</evidence>
<evidence type="ECO:0000313" key="5">
    <source>
        <dbReference type="Proteomes" id="UP000286746"/>
    </source>
</evidence>
<accession>A0A401VU38</accession>
<keyword evidence="5" id="KW-1185">Reference proteome</keyword>
<dbReference type="PRINTS" id="PR00038">
    <property type="entry name" value="HTHLUXR"/>
</dbReference>
<dbReference type="InterPro" id="IPR016032">
    <property type="entry name" value="Sig_transdc_resp-reg_C-effctor"/>
</dbReference>
<sequence>MLIGHAVQMQGTGPELVEREPALATLRDLLGSLSRRRGQTVLVTGPAASGRSALLRAFAEEAVAAGASVLTSAGSPAESRLPFELVNQLLPGLRLADGALDHAPSAQPAGAFGADAAREVHRTVARLARTAPVVLVVDDVQHGDRESLDCLLYAVRRLERAPVMIVVSEPEQPVPGVPSVSSALLPHRRCTRLRIGPLSVDGIRTLATHRVGAVQARRLAPRLKLLTGGNPLLVHALLDDSGGDDGCACGEAAGSGGGDDGAGGTGSGEACAGTRFHDAVLTCLDRCGPGAADVARALALIDTPATAQLIGEVTRMTPESVGQAVTALSTSGVIENFRFRHPGARSAVLASVPYERHRALRLRVAELLHRRGARPAEVARHLLRCGEVGAPWACQVLESAAEAAMADDDIDHAVNCLRHAHLSAVDTVRRTTSRIKMVQAEWCRDPELSQRHLKDLIGQVRQGGVAEEALTPLVKQAVWHGAPGIAEELLDRLRLDTGAVCPSEAAERQFTHLWAASVYPSLLRTVPQTPVGRRRDSGPLLGRMDRPLRAAGALVDVLKPGGHDAAVADADQLLETVYPAGREREVFRVAVLALETLLYAGRAERAARWSERLLDSSGDSQGRTWLALLSWTAAEAALRQGDLPAAAERAREALKLIPQASWGVAVGLPLSCLVAAQTGMGDFPAAAGQLAQPVPDAMFRSRYGLHYLYARGGHALATGRPDAALTDFQFCGDLMCEWGIDSPGLFPWRLGAARAWHDKGRTERARRLVNDQMTRLGTDGSRTRGAALRLLAAASPVRQRRTMLQESAEILQACGDRLEAAYTLADLSRVESELREHRRAWVLARKALQLARACGAGPLAESLLPGARPKDAVPVAVPPDAAALTPGERRVASLAADGYTNREIAQRLYITGSTVEQHLTKVYRKLSIRRRDELPTDL</sequence>
<feature type="domain" description="HTH luxR-type" evidence="3">
    <location>
        <begin position="877"/>
        <end position="938"/>
    </location>
</feature>
<dbReference type="GO" id="GO:0003677">
    <property type="term" value="F:DNA binding"/>
    <property type="evidence" value="ECO:0007669"/>
    <property type="project" value="InterPro"/>
</dbReference>
<dbReference type="InterPro" id="IPR000792">
    <property type="entry name" value="Tscrpt_reg_LuxR_C"/>
</dbReference>
<dbReference type="Pfam" id="PF13191">
    <property type="entry name" value="AAA_16"/>
    <property type="match status" value="1"/>
</dbReference>
<dbReference type="GO" id="GO:0004016">
    <property type="term" value="F:adenylate cyclase activity"/>
    <property type="evidence" value="ECO:0007669"/>
    <property type="project" value="TreeGrafter"/>
</dbReference>
<dbReference type="SUPFAM" id="SSF46894">
    <property type="entry name" value="C-terminal effector domain of the bipartite response regulators"/>
    <property type="match status" value="1"/>
</dbReference>
<dbReference type="PROSITE" id="PS50043">
    <property type="entry name" value="HTH_LUXR_2"/>
    <property type="match status" value="1"/>
</dbReference>
<name>A0A401VU38_STREY</name>
<dbReference type="PANTHER" id="PTHR16305">
    <property type="entry name" value="TESTICULAR SOLUBLE ADENYLYL CYCLASE"/>
    <property type="match status" value="1"/>
</dbReference>
<reference evidence="4 5" key="1">
    <citation type="submission" date="2018-11" db="EMBL/GenBank/DDBJ databases">
        <title>Whole genome sequence of Streptomyces paromomycinus NBRC 15454(T).</title>
        <authorList>
            <person name="Komaki H."/>
            <person name="Tamura T."/>
        </authorList>
    </citation>
    <scope>NUCLEOTIDE SEQUENCE [LARGE SCALE GENOMIC DNA]</scope>
    <source>
        <strain evidence="4 5">NBRC 15454</strain>
    </source>
</reference>
<dbReference type="Proteomes" id="UP000286746">
    <property type="component" value="Unassembled WGS sequence"/>
</dbReference>
<dbReference type="InterPro" id="IPR027417">
    <property type="entry name" value="P-loop_NTPase"/>
</dbReference>
<dbReference type="InterPro" id="IPR011990">
    <property type="entry name" value="TPR-like_helical_dom_sf"/>
</dbReference>
<dbReference type="InterPro" id="IPR041664">
    <property type="entry name" value="AAA_16"/>
</dbReference>
<keyword evidence="2" id="KW-0067">ATP-binding</keyword>
<dbReference type="GO" id="GO:0006355">
    <property type="term" value="P:regulation of DNA-templated transcription"/>
    <property type="evidence" value="ECO:0007669"/>
    <property type="project" value="InterPro"/>
</dbReference>
<organism evidence="4 5">
    <name type="scientific">Streptomyces paromomycinus</name>
    <name type="common">Streptomyces rimosus subsp. paromomycinus</name>
    <dbReference type="NCBI Taxonomy" id="92743"/>
    <lineage>
        <taxon>Bacteria</taxon>
        <taxon>Bacillati</taxon>
        <taxon>Actinomycetota</taxon>
        <taxon>Actinomycetes</taxon>
        <taxon>Kitasatosporales</taxon>
        <taxon>Streptomycetaceae</taxon>
        <taxon>Streptomyces</taxon>
    </lineage>
</organism>
<dbReference type="GO" id="GO:0005524">
    <property type="term" value="F:ATP binding"/>
    <property type="evidence" value="ECO:0007669"/>
    <property type="project" value="UniProtKB-KW"/>
</dbReference>
<evidence type="ECO:0000256" key="2">
    <source>
        <dbReference type="ARBA" id="ARBA00022840"/>
    </source>
</evidence>
<dbReference type="EMBL" id="BHZD01000001">
    <property type="protein sequence ID" value="GCD40529.1"/>
    <property type="molecule type" value="Genomic_DNA"/>
</dbReference>
<dbReference type="SMART" id="SM00421">
    <property type="entry name" value="HTH_LUXR"/>
    <property type="match status" value="1"/>
</dbReference>
<protein>
    <submittedName>
        <fullName evidence="4">LuxR family transcriptional regulator</fullName>
    </submittedName>
</protein>
<dbReference type="SUPFAM" id="SSF48452">
    <property type="entry name" value="TPR-like"/>
    <property type="match status" value="1"/>
</dbReference>
<dbReference type="InterPro" id="IPR036388">
    <property type="entry name" value="WH-like_DNA-bd_sf"/>
</dbReference>
<dbReference type="GO" id="GO:0005737">
    <property type="term" value="C:cytoplasm"/>
    <property type="evidence" value="ECO:0007669"/>
    <property type="project" value="TreeGrafter"/>
</dbReference>
<dbReference type="PANTHER" id="PTHR16305:SF35">
    <property type="entry name" value="TRANSCRIPTIONAL ACTIVATOR DOMAIN"/>
    <property type="match status" value="1"/>
</dbReference>
<dbReference type="Pfam" id="PF00196">
    <property type="entry name" value="GerE"/>
    <property type="match status" value="1"/>
</dbReference>
<dbReference type="CDD" id="cd06170">
    <property type="entry name" value="LuxR_C_like"/>
    <property type="match status" value="1"/>
</dbReference>
<comment type="caution">
    <text evidence="4">The sequence shown here is derived from an EMBL/GenBank/DDBJ whole genome shotgun (WGS) entry which is preliminary data.</text>
</comment>
<evidence type="ECO:0000313" key="4">
    <source>
        <dbReference type="EMBL" id="GCD40529.1"/>
    </source>
</evidence>
<dbReference type="AlphaFoldDB" id="A0A401VU38"/>
<evidence type="ECO:0000259" key="3">
    <source>
        <dbReference type="PROSITE" id="PS50043"/>
    </source>
</evidence>
<dbReference type="SUPFAM" id="SSF52540">
    <property type="entry name" value="P-loop containing nucleoside triphosphate hydrolases"/>
    <property type="match status" value="1"/>
</dbReference>
<keyword evidence="1" id="KW-0547">Nucleotide-binding</keyword>
<proteinExistence type="predicted"/>
<dbReference type="Gene3D" id="1.10.10.10">
    <property type="entry name" value="Winged helix-like DNA-binding domain superfamily/Winged helix DNA-binding domain"/>
    <property type="match status" value="1"/>
</dbReference>
<dbReference type="Gene3D" id="1.25.40.10">
    <property type="entry name" value="Tetratricopeptide repeat domain"/>
    <property type="match status" value="1"/>
</dbReference>
<gene>
    <name evidence="4" type="ORF">GKJPGBOP_00179</name>
</gene>